<comment type="cofactor">
    <cofactor evidence="1">
        <name>[4Fe-4S] cluster</name>
        <dbReference type="ChEBI" id="CHEBI:49883"/>
    </cofactor>
</comment>
<sequence>MNEKILRLFSRQSPVSVLGPGQRAVIWVQGCRFACKNCIVPESWDESAGELVSVAEMAAWVLAQPGIEGITFSGGEPMLQAKALADLIDLVRAKADMGVVCYTGYRLEQLQQQGTREQQELLQRIDLLIDGVYIEQQHADLLWRGSANQRLLPMTERYQALIIDQLAQKERSQGLQFFMETTGQVQFVGIPKQPGFRQEFESRMLSRGVIMNPVKEPCTNQP</sequence>
<evidence type="ECO:0000256" key="2">
    <source>
        <dbReference type="ARBA" id="ARBA00022485"/>
    </source>
</evidence>
<dbReference type="InterPro" id="IPR058240">
    <property type="entry name" value="rSAM_sf"/>
</dbReference>
<evidence type="ECO:0000256" key="6">
    <source>
        <dbReference type="ARBA" id="ARBA00023014"/>
    </source>
</evidence>
<dbReference type="InterPro" id="IPR012837">
    <property type="entry name" value="NrdG"/>
</dbReference>
<dbReference type="SUPFAM" id="SSF102114">
    <property type="entry name" value="Radical SAM enzymes"/>
    <property type="match status" value="1"/>
</dbReference>
<reference evidence="7 8" key="1">
    <citation type="journal article" date="2015" name="Genome Announc.">
        <title>Draft Genome Sequence of Cyanobacterium Hassallia byssoidea Strain VB512170, Isolated from Monuments in India.</title>
        <authorList>
            <person name="Singh D."/>
            <person name="Chandrababunaidu M.M."/>
            <person name="Panda A."/>
            <person name="Sen D."/>
            <person name="Bhattacharyya S."/>
            <person name="Adhikary S.P."/>
            <person name="Tripathy S."/>
        </authorList>
    </citation>
    <scope>NUCLEOTIDE SEQUENCE [LARGE SCALE GENOMIC DNA]</scope>
    <source>
        <strain evidence="7 8">VB512170</strain>
    </source>
</reference>
<dbReference type="Pfam" id="PF13353">
    <property type="entry name" value="Fer4_12"/>
    <property type="match status" value="1"/>
</dbReference>
<organism evidence="7 8">
    <name type="scientific">Hassallia byssoidea VB512170</name>
    <dbReference type="NCBI Taxonomy" id="1304833"/>
    <lineage>
        <taxon>Bacteria</taxon>
        <taxon>Bacillati</taxon>
        <taxon>Cyanobacteriota</taxon>
        <taxon>Cyanophyceae</taxon>
        <taxon>Nostocales</taxon>
        <taxon>Tolypothrichaceae</taxon>
        <taxon>Hassallia</taxon>
    </lineage>
</organism>
<keyword evidence="8" id="KW-1185">Reference proteome</keyword>
<dbReference type="SFLD" id="SFLDG01063">
    <property type="entry name" value="activating_enzymes__group_1"/>
    <property type="match status" value="1"/>
</dbReference>
<accession>A0A846HAB8</accession>
<protein>
    <submittedName>
        <fullName evidence="7">Radical SAM protein</fullName>
    </submittedName>
</protein>
<evidence type="ECO:0000256" key="1">
    <source>
        <dbReference type="ARBA" id="ARBA00001966"/>
    </source>
</evidence>
<keyword evidence="2" id="KW-0004">4Fe-4S</keyword>
<dbReference type="InterPro" id="IPR013785">
    <property type="entry name" value="Aldolase_TIM"/>
</dbReference>
<evidence type="ECO:0000313" key="8">
    <source>
        <dbReference type="Proteomes" id="UP000031549"/>
    </source>
</evidence>
<evidence type="ECO:0000313" key="7">
    <source>
        <dbReference type="EMBL" id="NEU74325.1"/>
    </source>
</evidence>
<dbReference type="RefSeq" id="WP_052325762.1">
    <property type="nucleotide sequence ID" value="NZ_JTCM02000039.1"/>
</dbReference>
<proteinExistence type="predicted"/>
<comment type="caution">
    <text evidence="7">The sequence shown here is derived from an EMBL/GenBank/DDBJ whole genome shotgun (WGS) entry which is preliminary data.</text>
</comment>
<dbReference type="EMBL" id="JTCM02000039">
    <property type="protein sequence ID" value="NEU74325.1"/>
    <property type="molecule type" value="Genomic_DNA"/>
</dbReference>
<dbReference type="CDD" id="cd01335">
    <property type="entry name" value="Radical_SAM"/>
    <property type="match status" value="1"/>
</dbReference>
<dbReference type="InterPro" id="IPR034457">
    <property type="entry name" value="Organic_radical-activating"/>
</dbReference>
<dbReference type="SFLD" id="SFLDS00029">
    <property type="entry name" value="Radical_SAM"/>
    <property type="match status" value="1"/>
</dbReference>
<keyword evidence="3" id="KW-0949">S-adenosyl-L-methionine</keyword>
<dbReference type="PANTHER" id="PTHR30352:SF2">
    <property type="entry name" value="ANAEROBIC RIBONUCLEOSIDE-TRIPHOSPHATE REDUCTASE-ACTIVATING PROTEIN"/>
    <property type="match status" value="1"/>
</dbReference>
<evidence type="ECO:0000256" key="5">
    <source>
        <dbReference type="ARBA" id="ARBA00023004"/>
    </source>
</evidence>
<keyword evidence="6" id="KW-0411">Iron-sulfur</keyword>
<keyword evidence="5" id="KW-0408">Iron</keyword>
<evidence type="ECO:0000256" key="4">
    <source>
        <dbReference type="ARBA" id="ARBA00022723"/>
    </source>
</evidence>
<dbReference type="SFLD" id="SFLDG01066">
    <property type="entry name" value="organic_radical-activating_enz"/>
    <property type="match status" value="1"/>
</dbReference>
<evidence type="ECO:0000256" key="3">
    <source>
        <dbReference type="ARBA" id="ARBA00022691"/>
    </source>
</evidence>
<dbReference type="GO" id="GO:0043365">
    <property type="term" value="F:[formate-C-acetyltransferase]-activating enzyme activity"/>
    <property type="evidence" value="ECO:0007669"/>
    <property type="project" value="InterPro"/>
</dbReference>
<dbReference type="SFLD" id="SFLDF00299">
    <property type="entry name" value="anaerobic_ribonucleoside-triph"/>
    <property type="match status" value="1"/>
</dbReference>
<dbReference type="AlphaFoldDB" id="A0A846HAB8"/>
<dbReference type="GO" id="GO:0051539">
    <property type="term" value="F:4 iron, 4 sulfur cluster binding"/>
    <property type="evidence" value="ECO:0007669"/>
    <property type="project" value="UniProtKB-KW"/>
</dbReference>
<dbReference type="GO" id="GO:0046872">
    <property type="term" value="F:metal ion binding"/>
    <property type="evidence" value="ECO:0007669"/>
    <property type="project" value="UniProtKB-KW"/>
</dbReference>
<dbReference type="PANTHER" id="PTHR30352">
    <property type="entry name" value="PYRUVATE FORMATE-LYASE-ACTIVATING ENZYME"/>
    <property type="match status" value="1"/>
</dbReference>
<gene>
    <name evidence="7" type="ORF">PI95_017600</name>
</gene>
<keyword evidence="4" id="KW-0479">Metal-binding</keyword>
<dbReference type="GO" id="GO:0004748">
    <property type="term" value="F:ribonucleoside-diphosphate reductase activity, thioredoxin disulfide as acceptor"/>
    <property type="evidence" value="ECO:0007669"/>
    <property type="project" value="TreeGrafter"/>
</dbReference>
<dbReference type="Gene3D" id="3.20.20.70">
    <property type="entry name" value="Aldolase class I"/>
    <property type="match status" value="1"/>
</dbReference>
<dbReference type="InterPro" id="IPR007197">
    <property type="entry name" value="rSAM"/>
</dbReference>
<dbReference type="Proteomes" id="UP000031549">
    <property type="component" value="Unassembled WGS sequence"/>
</dbReference>
<name>A0A846HAB8_9CYAN</name>